<dbReference type="PROSITE" id="PS50921">
    <property type="entry name" value="ANTAR"/>
    <property type="match status" value="1"/>
</dbReference>
<dbReference type="GO" id="GO:0000160">
    <property type="term" value="P:phosphorelay signal transduction system"/>
    <property type="evidence" value="ECO:0007669"/>
    <property type="project" value="InterPro"/>
</dbReference>
<dbReference type="InterPro" id="IPR005561">
    <property type="entry name" value="ANTAR"/>
</dbReference>
<feature type="modified residue" description="4-aspartylphosphate" evidence="1">
    <location>
        <position position="66"/>
    </location>
</feature>
<name>M1E7B8_9BACT</name>
<dbReference type="Gene3D" id="3.40.50.2300">
    <property type="match status" value="1"/>
</dbReference>
<dbReference type="PIRSF" id="PIRSF036382">
    <property type="entry name" value="RR_antiterm"/>
    <property type="match status" value="1"/>
</dbReference>
<dbReference type="AlphaFoldDB" id="M1E7B8"/>
<organism evidence="4 5">
    <name type="scientific">Thermodesulfobium narugense DSM 14796</name>
    <dbReference type="NCBI Taxonomy" id="747365"/>
    <lineage>
        <taxon>Bacteria</taxon>
        <taxon>Pseudomonadati</taxon>
        <taxon>Thermodesulfobiota</taxon>
        <taxon>Thermodesulfobiia</taxon>
        <taxon>Thermodesulfobiales</taxon>
        <taxon>Thermodesulfobiaceae</taxon>
        <taxon>Thermodesulfobium</taxon>
    </lineage>
</organism>
<dbReference type="STRING" id="747365.Thena_0954"/>
<feature type="domain" description="ANTAR" evidence="3">
    <location>
        <begin position="136"/>
        <end position="197"/>
    </location>
</feature>
<dbReference type="RefSeq" id="WP_013756306.1">
    <property type="nucleotide sequence ID" value="NC_015499.1"/>
</dbReference>
<dbReference type="Pfam" id="PF03861">
    <property type="entry name" value="ANTAR"/>
    <property type="match status" value="1"/>
</dbReference>
<evidence type="ECO:0000313" key="5">
    <source>
        <dbReference type="Proteomes" id="UP000011765"/>
    </source>
</evidence>
<accession>M1E7B8</accession>
<dbReference type="Gene3D" id="1.10.10.10">
    <property type="entry name" value="Winged helix-like DNA-binding domain superfamily/Winged helix DNA-binding domain"/>
    <property type="match status" value="1"/>
</dbReference>
<evidence type="ECO:0000256" key="1">
    <source>
        <dbReference type="PROSITE-ProRule" id="PRU00169"/>
    </source>
</evidence>
<proteinExistence type="predicted"/>
<dbReference type="OrthoDB" id="9790669at2"/>
<evidence type="ECO:0000313" key="4">
    <source>
        <dbReference type="EMBL" id="AEE14583.1"/>
    </source>
</evidence>
<dbReference type="InterPro" id="IPR008327">
    <property type="entry name" value="Sig_transdc_resp-reg_antiterm"/>
</dbReference>
<dbReference type="Pfam" id="PF00072">
    <property type="entry name" value="Response_reg"/>
    <property type="match status" value="1"/>
</dbReference>
<dbReference type="PANTHER" id="PTHR43228:SF1">
    <property type="entry name" value="TWO-COMPONENT RESPONSE REGULATOR ARR22"/>
    <property type="match status" value="1"/>
</dbReference>
<feature type="domain" description="Response regulatory" evidence="2">
    <location>
        <begin position="16"/>
        <end position="130"/>
    </location>
</feature>
<evidence type="ECO:0000259" key="2">
    <source>
        <dbReference type="PROSITE" id="PS50110"/>
    </source>
</evidence>
<dbReference type="InterPro" id="IPR036388">
    <property type="entry name" value="WH-like_DNA-bd_sf"/>
</dbReference>
<dbReference type="HOGENOM" id="CLU_000445_65_0_9"/>
<dbReference type="PANTHER" id="PTHR43228">
    <property type="entry name" value="TWO-COMPONENT RESPONSE REGULATOR"/>
    <property type="match status" value="1"/>
</dbReference>
<dbReference type="Proteomes" id="UP000011765">
    <property type="component" value="Chromosome"/>
</dbReference>
<reference evidence="4 5" key="1">
    <citation type="submission" date="2011-04" db="EMBL/GenBank/DDBJ databases">
        <title>The complete genome of Thermodesulfobium narugense DSM 14796.</title>
        <authorList>
            <consortium name="US DOE Joint Genome Institute (JGI-PGF)"/>
            <person name="Lucas S."/>
            <person name="Han J."/>
            <person name="Lapidus A."/>
            <person name="Bruce D."/>
            <person name="Goodwin L."/>
            <person name="Pitluck S."/>
            <person name="Peters L."/>
            <person name="Kyrpides N."/>
            <person name="Mavromatis K."/>
            <person name="Pagani I."/>
            <person name="Ivanova N."/>
            <person name="Ovchinnikova G."/>
            <person name="Zhang X."/>
            <person name="Saunders L."/>
            <person name="Detter J.C."/>
            <person name="Tapia R."/>
            <person name="Han C."/>
            <person name="Land M."/>
            <person name="Hauser L."/>
            <person name="Markowitz V."/>
            <person name="Cheng J.-F."/>
            <person name="Hugenholtz P."/>
            <person name="Woyke T."/>
            <person name="Wu D."/>
            <person name="Spring S."/>
            <person name="Schroeder M."/>
            <person name="Brambilla E."/>
            <person name="Klenk H.-P."/>
            <person name="Eisen J.A."/>
        </authorList>
    </citation>
    <scope>NUCLEOTIDE SEQUENCE [LARGE SCALE GENOMIC DNA]</scope>
    <source>
        <strain evidence="4 5">DSM 14796</strain>
    </source>
</reference>
<dbReference type="eggNOG" id="COG3707">
    <property type="taxonomic scope" value="Bacteria"/>
</dbReference>
<dbReference type="InterPro" id="IPR052048">
    <property type="entry name" value="ST_Response_Regulator"/>
</dbReference>
<dbReference type="InterPro" id="IPR011006">
    <property type="entry name" value="CheY-like_superfamily"/>
</dbReference>
<dbReference type="EMBL" id="CP002690">
    <property type="protein sequence ID" value="AEE14583.1"/>
    <property type="molecule type" value="Genomic_DNA"/>
</dbReference>
<dbReference type="SUPFAM" id="SSF52172">
    <property type="entry name" value="CheY-like"/>
    <property type="match status" value="1"/>
</dbReference>
<keyword evidence="5" id="KW-1185">Reference proteome</keyword>
<dbReference type="KEGG" id="tnr:Thena_0954"/>
<protein>
    <submittedName>
        <fullName evidence="4">Response regulator receiver and ANTAR domain protein</fullName>
    </submittedName>
</protein>
<sequence>MKGDIKQSTKGKNQIRVFIADDEFLIRLDMKEELEKEGFEVIGEAKDGAQAFSEIIRLRPDVSIVDIMMPHMDGLKLAEKLKNENLGAVVFLTAYNNKDFIERASKIGAFSYLLKPYRISELKSAILLAFERYKDNKILKEKNFELEESIKTKNSLYRAKLFIIEQTRLSENEIHKRMQEYSMKNRISLKELSELILKTKSIPEEIKNP</sequence>
<gene>
    <name evidence="4" type="ORF">Thena_0954</name>
</gene>
<keyword evidence="1" id="KW-0597">Phosphoprotein</keyword>
<dbReference type="InterPro" id="IPR001789">
    <property type="entry name" value="Sig_transdc_resp-reg_receiver"/>
</dbReference>
<dbReference type="SMART" id="SM00448">
    <property type="entry name" value="REC"/>
    <property type="match status" value="1"/>
</dbReference>
<evidence type="ECO:0000259" key="3">
    <source>
        <dbReference type="PROSITE" id="PS50921"/>
    </source>
</evidence>
<dbReference type="PROSITE" id="PS50110">
    <property type="entry name" value="RESPONSE_REGULATORY"/>
    <property type="match status" value="1"/>
</dbReference>
<dbReference type="GO" id="GO:0003723">
    <property type="term" value="F:RNA binding"/>
    <property type="evidence" value="ECO:0007669"/>
    <property type="project" value="InterPro"/>
</dbReference>